<feature type="domain" description="Type 4 fimbrial biogenesis protein PilX N-terminal" evidence="1">
    <location>
        <begin position="4"/>
        <end position="53"/>
    </location>
</feature>
<proteinExistence type="predicted"/>
<accession>A0A4Q9AZU7</accession>
<dbReference type="EMBL" id="SIJL01000013">
    <property type="protein sequence ID" value="TBH17405.1"/>
    <property type="molecule type" value="Genomic_DNA"/>
</dbReference>
<evidence type="ECO:0000313" key="3">
    <source>
        <dbReference type="Proteomes" id="UP000292858"/>
    </source>
</evidence>
<reference evidence="2 3" key="1">
    <citation type="submission" date="2019-02" db="EMBL/GenBank/DDBJ databases">
        <title>Thermus sp. a novel from hot spring.</title>
        <authorList>
            <person name="Zhao Z."/>
        </authorList>
    </citation>
    <scope>NUCLEOTIDE SEQUENCE [LARGE SCALE GENOMIC DNA]</scope>
    <source>
        <strain evidence="2 3">CFH 72773T</strain>
    </source>
</reference>
<name>A0A4Q9AZU7_9DEIN</name>
<dbReference type="Pfam" id="PF14341">
    <property type="entry name" value="PilX_N"/>
    <property type="match status" value="1"/>
</dbReference>
<evidence type="ECO:0000259" key="1">
    <source>
        <dbReference type="Pfam" id="PF14341"/>
    </source>
</evidence>
<keyword evidence="3" id="KW-1185">Reference proteome</keyword>
<sequence>MRSQGIALVVTLALLVLIALLAFSTFFRTQIELWVTRNDTTSVQAFYAAEAGLQKYKAALFQQIAWREQVGHPEEAGGGSPACYSSTIAGFDWERNGNYSYFRGGIMELAVAEPVYDAQGNPIGSYTVQLREIVQPGGNRRYLLVSQGTSSGARAAVQAVLELDTSAYLDYAIFAGTGQANRWLNGGATIRGGIYITGDPNRPNDFVIESNGNFSLLNHYNLNTGYGSARDYVDPQYRQVNDLCASLRVQHGRIAVGGSTLIGEPDNPVKGVFVGRGGNDITGVVTDVCQNNRGVCAEATGPFDLANPPPFPELRATGSSWERIKPPACQRPGTSYSNWASCLVGEAQRRGVHIQFASNGQHVISWPSLADLPLDSVIVPPDPTACRAALNQSRSGHTLTLGGKAVDCSYTITYPTGQVVRGGFRYLPGTGNAPNLLEVFDHVTLEGFDLVLNQQPRGNNEDTTLYRARTYTLVEGERQVTRTATLAVLRQGTQGGNLDLNGRLYPSLAALADDPEGQTTFPHHALGLVAEGNVYQRASQVMAPLYAGGIFRIVKQNVLFGSVITREFCTTSAGNQDGCAAGQSAEVVYIRIPRDNRPLAMPAPRGGKPVFRVLSYERR</sequence>
<organism evidence="2 3">
    <name type="scientific">Thermus thermamylovorans</name>
    <dbReference type="NCBI Taxonomy" id="2509362"/>
    <lineage>
        <taxon>Bacteria</taxon>
        <taxon>Thermotogati</taxon>
        <taxon>Deinococcota</taxon>
        <taxon>Deinococci</taxon>
        <taxon>Thermales</taxon>
        <taxon>Thermaceae</taxon>
        <taxon>Thermus</taxon>
    </lineage>
</organism>
<dbReference type="InterPro" id="IPR025746">
    <property type="entry name" value="PilX_N_dom"/>
</dbReference>
<comment type="caution">
    <text evidence="2">The sequence shown here is derived from an EMBL/GenBank/DDBJ whole genome shotgun (WGS) entry which is preliminary data.</text>
</comment>
<dbReference type="OrthoDB" id="23794at2"/>
<dbReference type="AlphaFoldDB" id="A0A4Q9AZU7"/>
<protein>
    <submittedName>
        <fullName evidence="2">Competence protein ComZ</fullName>
    </submittedName>
</protein>
<dbReference type="Proteomes" id="UP000292858">
    <property type="component" value="Unassembled WGS sequence"/>
</dbReference>
<gene>
    <name evidence="2" type="ORF">ETP66_09600</name>
</gene>
<dbReference type="RefSeq" id="WP_130842417.1">
    <property type="nucleotide sequence ID" value="NZ_SIJL01000013.1"/>
</dbReference>
<evidence type="ECO:0000313" key="2">
    <source>
        <dbReference type="EMBL" id="TBH17405.1"/>
    </source>
</evidence>